<feature type="transmembrane region" description="Helical" evidence="5">
    <location>
        <begin position="354"/>
        <end position="375"/>
    </location>
</feature>
<reference evidence="7 8" key="1">
    <citation type="submission" date="2014-12" db="EMBL/GenBank/DDBJ databases">
        <title>16Stimator: statistical estimation of ribosomal gene copy numbers from draft genome assemblies.</title>
        <authorList>
            <person name="Perisin M.A."/>
            <person name="Vetter M."/>
            <person name="Gilbert J.A."/>
            <person name="Bergelson J."/>
        </authorList>
    </citation>
    <scope>NUCLEOTIDE SEQUENCE [LARGE SCALE GENOMIC DNA]</scope>
    <source>
        <strain evidence="7 8">MEJ076</strain>
    </source>
</reference>
<evidence type="ECO:0000256" key="1">
    <source>
        <dbReference type="ARBA" id="ARBA00004141"/>
    </source>
</evidence>
<accession>A0A0D0KME0</accession>
<comment type="subcellular location">
    <subcellularLocation>
        <location evidence="1">Membrane</location>
        <topology evidence="1">Multi-pass membrane protein</topology>
    </subcellularLocation>
</comment>
<evidence type="ECO:0000256" key="4">
    <source>
        <dbReference type="ARBA" id="ARBA00023136"/>
    </source>
</evidence>
<feature type="transmembrane region" description="Helical" evidence="5">
    <location>
        <begin position="12"/>
        <end position="29"/>
    </location>
</feature>
<dbReference type="AlphaFoldDB" id="A0A0D0KME0"/>
<feature type="domain" description="O-antigen ligase-related" evidence="6">
    <location>
        <begin position="214"/>
        <end position="365"/>
    </location>
</feature>
<proteinExistence type="predicted"/>
<feature type="transmembrane region" description="Helical" evidence="5">
    <location>
        <begin position="36"/>
        <end position="56"/>
    </location>
</feature>
<evidence type="ECO:0000256" key="5">
    <source>
        <dbReference type="SAM" id="Phobius"/>
    </source>
</evidence>
<dbReference type="OrthoDB" id="7827596at2"/>
<dbReference type="InterPro" id="IPR051533">
    <property type="entry name" value="WaaL-like"/>
</dbReference>
<protein>
    <recommendedName>
        <fullName evidence="6">O-antigen ligase-related domain-containing protein</fullName>
    </recommendedName>
</protein>
<organism evidence="7 8">
    <name type="scientific">Agrobacterium tumefaciens</name>
    <dbReference type="NCBI Taxonomy" id="358"/>
    <lineage>
        <taxon>Bacteria</taxon>
        <taxon>Pseudomonadati</taxon>
        <taxon>Pseudomonadota</taxon>
        <taxon>Alphaproteobacteria</taxon>
        <taxon>Hyphomicrobiales</taxon>
        <taxon>Rhizobiaceae</taxon>
        <taxon>Rhizobium/Agrobacterium group</taxon>
        <taxon>Agrobacterium</taxon>
        <taxon>Agrobacterium tumefaciens complex</taxon>
    </lineage>
</organism>
<dbReference type="InterPro" id="IPR007016">
    <property type="entry name" value="O-antigen_ligase-rel_domated"/>
</dbReference>
<feature type="transmembrane region" description="Helical" evidence="5">
    <location>
        <begin position="256"/>
        <end position="276"/>
    </location>
</feature>
<feature type="transmembrane region" description="Helical" evidence="5">
    <location>
        <begin position="387"/>
        <end position="407"/>
    </location>
</feature>
<feature type="transmembrane region" description="Helical" evidence="5">
    <location>
        <begin position="147"/>
        <end position="168"/>
    </location>
</feature>
<evidence type="ECO:0000313" key="8">
    <source>
        <dbReference type="Proteomes" id="UP000035017"/>
    </source>
</evidence>
<evidence type="ECO:0000256" key="3">
    <source>
        <dbReference type="ARBA" id="ARBA00022989"/>
    </source>
</evidence>
<dbReference type="Pfam" id="PF04932">
    <property type="entry name" value="Wzy_C"/>
    <property type="match status" value="1"/>
</dbReference>
<feature type="transmembrane region" description="Helical" evidence="5">
    <location>
        <begin position="62"/>
        <end position="84"/>
    </location>
</feature>
<keyword evidence="3 5" id="KW-1133">Transmembrane helix</keyword>
<evidence type="ECO:0000259" key="6">
    <source>
        <dbReference type="Pfam" id="PF04932"/>
    </source>
</evidence>
<sequence>MEVGVMRVLPPHVALLGLCVALVCFFLIIRTERSVMLRFLALALWARFISAEFPIYTFRSVGGASIISLVSLATIGIGILLVGFRAFRSPMAIPCYALIFANLSSGILNGFMGGAIDGSIKAVYFLVIATAAMRAYLEVGTYRVARVLMLALAVPVAFQFIGFVFGVAKANETDGSASVIGGFNHESGFSMVSLTFILVAGIFAANWKARGLGLLAIGVASIVLANYRTALIAALPIVAAIVLVTTSRGVRNEQKILLSIIMLPMIGLVILAGIHFQDRFVDLFASAGEFDRLFVIPDHYTTDARRLMSGRPYIWSQYLSAYLQGSNMQLLFGFGPSSWEGSFKVYAHNTLVSALYDTGIFGFLASLSFLSLFLVMSIRSLQGRHSILILLAYVGFFVLNMSTMPIWSIEGLIFYSLLVGLSFSEAVRVPAQKRPYVPIGPRLPGFRDDFVSQENVLRRDA</sequence>
<comment type="caution">
    <text evidence="7">The sequence shown here is derived from an EMBL/GenBank/DDBJ whole genome shotgun (WGS) entry which is preliminary data.</text>
</comment>
<dbReference type="EMBL" id="JXQV01000043">
    <property type="protein sequence ID" value="KIP98153.1"/>
    <property type="molecule type" value="Genomic_DNA"/>
</dbReference>
<keyword evidence="4 5" id="KW-0472">Membrane</keyword>
<feature type="transmembrane region" description="Helical" evidence="5">
    <location>
        <begin position="188"/>
        <end position="207"/>
    </location>
</feature>
<gene>
    <name evidence="7" type="ORF">RU07_22480</name>
</gene>
<dbReference type="Proteomes" id="UP000035017">
    <property type="component" value="Unassembled WGS sequence"/>
</dbReference>
<dbReference type="PANTHER" id="PTHR37422">
    <property type="entry name" value="TEICHURONIC ACID BIOSYNTHESIS PROTEIN TUAE"/>
    <property type="match status" value="1"/>
</dbReference>
<name>A0A0D0KME0_AGRTU</name>
<feature type="transmembrane region" description="Helical" evidence="5">
    <location>
        <begin position="96"/>
        <end position="116"/>
    </location>
</feature>
<dbReference type="PANTHER" id="PTHR37422:SF13">
    <property type="entry name" value="LIPOPOLYSACCHARIDE BIOSYNTHESIS PROTEIN PA4999-RELATED"/>
    <property type="match status" value="1"/>
</dbReference>
<feature type="transmembrane region" description="Helical" evidence="5">
    <location>
        <begin position="214"/>
        <end position="244"/>
    </location>
</feature>
<evidence type="ECO:0000313" key="7">
    <source>
        <dbReference type="EMBL" id="KIP98153.1"/>
    </source>
</evidence>
<dbReference type="GO" id="GO:0016020">
    <property type="term" value="C:membrane"/>
    <property type="evidence" value="ECO:0007669"/>
    <property type="project" value="UniProtKB-SubCell"/>
</dbReference>
<keyword evidence="2 5" id="KW-0812">Transmembrane</keyword>
<evidence type="ECO:0000256" key="2">
    <source>
        <dbReference type="ARBA" id="ARBA00022692"/>
    </source>
</evidence>